<feature type="region of interest" description="Disordered" evidence="1">
    <location>
        <begin position="1"/>
        <end position="56"/>
    </location>
</feature>
<feature type="region of interest" description="Disordered" evidence="1">
    <location>
        <begin position="1119"/>
        <end position="1339"/>
    </location>
</feature>
<feature type="region of interest" description="Disordered" evidence="1">
    <location>
        <begin position="527"/>
        <end position="641"/>
    </location>
</feature>
<feature type="compositionally biased region" description="Basic residues" evidence="1">
    <location>
        <begin position="248"/>
        <end position="259"/>
    </location>
</feature>
<feature type="region of interest" description="Disordered" evidence="1">
    <location>
        <begin position="1066"/>
        <end position="1102"/>
    </location>
</feature>
<protein>
    <recommendedName>
        <fullName evidence="7">DH domain-containing protein</fullName>
    </recommendedName>
</protein>
<feature type="compositionally biased region" description="Polar residues" evidence="1">
    <location>
        <begin position="388"/>
        <end position="399"/>
    </location>
</feature>
<feature type="compositionally biased region" description="Basic and acidic residues" evidence="1">
    <location>
        <begin position="535"/>
        <end position="551"/>
    </location>
</feature>
<feature type="compositionally biased region" description="Polar residues" evidence="1">
    <location>
        <begin position="504"/>
        <end position="515"/>
    </location>
</feature>
<feature type="domain" description="PH" evidence="4">
    <location>
        <begin position="1407"/>
        <end position="1542"/>
    </location>
</feature>
<dbReference type="InterPro" id="IPR056223">
    <property type="entry name" value="PH_24"/>
</dbReference>
<evidence type="ECO:0000256" key="1">
    <source>
        <dbReference type="SAM" id="MobiDB-lite"/>
    </source>
</evidence>
<feature type="compositionally biased region" description="Polar residues" evidence="1">
    <location>
        <begin position="129"/>
        <end position="141"/>
    </location>
</feature>
<evidence type="ECO:0000313" key="6">
    <source>
        <dbReference type="Proteomes" id="UP000073492"/>
    </source>
</evidence>
<feature type="compositionally biased region" description="Polar residues" evidence="1">
    <location>
        <begin position="1571"/>
        <end position="1592"/>
    </location>
</feature>
<feature type="domain" description="PH" evidence="3">
    <location>
        <begin position="853"/>
        <end position="995"/>
    </location>
</feature>
<dbReference type="Pfam" id="PF24345">
    <property type="entry name" value="PH_24"/>
    <property type="match status" value="1"/>
</dbReference>
<feature type="compositionally biased region" description="Basic and acidic residues" evidence="1">
    <location>
        <begin position="464"/>
        <end position="476"/>
    </location>
</feature>
<accession>A0A139IMB6</accession>
<dbReference type="EMBL" id="LFZO01000048">
    <property type="protein sequence ID" value="KXT15901.1"/>
    <property type="molecule type" value="Genomic_DNA"/>
</dbReference>
<feature type="compositionally biased region" description="Polar residues" evidence="1">
    <location>
        <begin position="1132"/>
        <end position="1146"/>
    </location>
</feature>
<feature type="compositionally biased region" description="Polar residues" evidence="1">
    <location>
        <begin position="481"/>
        <end position="492"/>
    </location>
</feature>
<proteinExistence type="predicted"/>
<feature type="compositionally biased region" description="Polar residues" evidence="1">
    <location>
        <begin position="1620"/>
        <end position="1642"/>
    </location>
</feature>
<evidence type="ECO:0000259" key="2">
    <source>
        <dbReference type="Pfam" id="PF24340"/>
    </source>
</evidence>
<evidence type="ECO:0000259" key="3">
    <source>
        <dbReference type="Pfam" id="PF24344"/>
    </source>
</evidence>
<comment type="caution">
    <text evidence="5">The sequence shown here is derived from an EMBL/GenBank/DDBJ whole genome shotgun (WGS) entry which is preliminary data.</text>
</comment>
<feature type="region of interest" description="Disordered" evidence="1">
    <location>
        <begin position="1620"/>
        <end position="1643"/>
    </location>
</feature>
<feature type="region of interest" description="Disordered" evidence="1">
    <location>
        <begin position="1363"/>
        <end position="1397"/>
    </location>
</feature>
<reference evidence="5 6" key="1">
    <citation type="submission" date="2015-07" db="EMBL/GenBank/DDBJ databases">
        <title>Comparative genomics of the Sigatoka disease complex on banana suggests a link between parallel evolutionary changes in Pseudocercospora fijiensis and Pseudocercospora eumusae and increased virulence on the banana host.</title>
        <authorList>
            <person name="Chang T.-C."/>
            <person name="Salvucci A."/>
            <person name="Crous P.W."/>
            <person name="Stergiopoulos I."/>
        </authorList>
    </citation>
    <scope>NUCLEOTIDE SEQUENCE [LARGE SCALE GENOMIC DNA]</scope>
    <source>
        <strain evidence="5 6">CBS 116634</strain>
    </source>
</reference>
<feature type="compositionally biased region" description="Acidic residues" evidence="1">
    <location>
        <begin position="1318"/>
        <end position="1329"/>
    </location>
</feature>
<feature type="compositionally biased region" description="Polar residues" evidence="1">
    <location>
        <begin position="1085"/>
        <end position="1094"/>
    </location>
</feature>
<dbReference type="InterPro" id="IPR056222">
    <property type="entry name" value="PH_23"/>
</dbReference>
<feature type="region of interest" description="Disordered" evidence="1">
    <location>
        <begin position="128"/>
        <end position="515"/>
    </location>
</feature>
<dbReference type="STRING" id="113226.A0A139IMB6"/>
<dbReference type="Proteomes" id="UP000073492">
    <property type="component" value="Unassembled WGS sequence"/>
</dbReference>
<dbReference type="OrthoDB" id="5408934at2759"/>
<evidence type="ECO:0000259" key="4">
    <source>
        <dbReference type="Pfam" id="PF24345"/>
    </source>
</evidence>
<evidence type="ECO:0008006" key="7">
    <source>
        <dbReference type="Google" id="ProtNLM"/>
    </source>
</evidence>
<dbReference type="Pfam" id="PF24340">
    <property type="entry name" value="DH_2"/>
    <property type="match status" value="1"/>
</dbReference>
<organism evidence="5 6">
    <name type="scientific">Pseudocercospora musae</name>
    <dbReference type="NCBI Taxonomy" id="113226"/>
    <lineage>
        <taxon>Eukaryota</taxon>
        <taxon>Fungi</taxon>
        <taxon>Dikarya</taxon>
        <taxon>Ascomycota</taxon>
        <taxon>Pezizomycotina</taxon>
        <taxon>Dothideomycetes</taxon>
        <taxon>Dothideomycetidae</taxon>
        <taxon>Mycosphaerellales</taxon>
        <taxon>Mycosphaerellaceae</taxon>
        <taxon>Pseudocercospora</taxon>
    </lineage>
</organism>
<name>A0A139IMB6_9PEZI</name>
<feature type="compositionally biased region" description="Basic and acidic residues" evidence="1">
    <location>
        <begin position="181"/>
        <end position="206"/>
    </location>
</feature>
<feature type="domain" description="DBL homology" evidence="2">
    <location>
        <begin position="641"/>
        <end position="840"/>
    </location>
</feature>
<dbReference type="InterPro" id="IPR056416">
    <property type="entry name" value="DH_2_fung"/>
</dbReference>
<sequence>MSNDKHLEDNSRIPTGQHLTPMPSPPNHAARKASAKKTPEEKADLTTQKLARKRSQDLASKIAGWNQAGGGVAQQQDEIVVIEDPTSELGLGKKGNNALHIVVETESSAPAQDDVVAIVQEIAPDVMTGRTTPKASNTLSGTKKAGRDVDLGRGAWVRRKSKPQAEVAADVKHAGAPKKRVVSDGHWRRDRQKVEEKASPEKEEVKAATPHKPVIVRRSGALSMGMKVPPSFQDFSASDPEPEPIRVRPLRYPRSRSRSRSPVGRGATPEFESTGTKVYIKRRTRSRTAGDLRNSETSLTAPSSVDKPGTAETDITTPSSSPPRPKSEPRERLRKSRSRDDQPRSKSAKQSPNTDGVKDTRRRSKPALDDAGVTRHLSVTAEAFAKRITQTSKKSTTTAPPAPKQHGTRIEGWLAAMPDPFTESRRSSLTPEPLDIPKKKRSKQQIEVEYESESRKSSAKTRNSRKDDDITLDTRARRSVTPETEASASSPTLLKRRGARRNNDSPIKNNMSREVVTGVSTSYDAVMSGALPDTQDERRGTTSAKKNDRFRIPSGQRLSTIASDETLHARGHGRAYSEDATTTFEGSVLSRASDGDSPRRGPSGLKRRTTKHDDLMSVLSRERRTRNSRRSVRHSQRRPEAANIGAVMNDLSAEELKYQRELRTLVDGVIPVLLQHALSDTSSSSKARVFSRPTNDEVTRPVVEMGVALERLKTTHRKIPLHEPGELLLWADSAAKVYADYLRVWRLGFNDIVVNLAPAEAPKSKDLQSWDHDLPRNRDGDLVDGTGERVDVAQLLKRPLVRLKYLAKTFKSINSLKPSANAEDMTAKYHDLIAEAKKRVNDEQARLEDEAAASIDATRARDPRSLAPITGVSIDPTRSVRARDYFDMDLVHSSGQQLGCKIEIIFRDDAPNRGKAGDILFCEISVSGRWLLFPPIPWSLVSARAGERPGELVVMIRGFLSNARQWREVMSLRAETEDTSADWLEMLGSEPMPPRLNRRSSFNMFKQHGVPAPALEEPKGVTVDMRNTPDKSRDPSPREIEVPIGEQVKSSSRIWDGSDVNGICNDDGAVTSTSAQRAKAKRYRSMTTSQSTPEVNHHNARDQAAQPAYFYEQARANVPAHHNDRRPRSSHIRSQSEWTGSTVSTERSSEYSVWMPSSDRGAPRYSEEETTNENDPPPHSTARPAMHRRTSSVPSMSMPTIPKVRQPTRSESPSSDRDGLPSQKRAAAEVEKRLPPHPASAPSKIQKRTSLGRRDPNERPPDPPAHREKPRPLSLGQNLANKIPSLTPAFLKKTRRPSSPLKHEYEPSTASESLSDSDLSDDFSDEGSETSESTIYDAVDHELPMTEDGLSIVGDLRGFQDYTKKGLRQSPPPATGPSPRYSIPGASLAPSDSASQAPYRTVPTTVVEPAKIVASICAWSERGSWDSLHPEECQIFITPGLIEAFDLVQANSVQLDDQHTTPSAKGIKPLVALELTPLVPLRRGTAVDISIRSPPSANSLLKSSSNIMFRSRSPEDCERLYALINRARIDNPTYIALQNARGPVQQSNWGEIMDQRPNPMDKRRSWWNLGSRKSSTYRSQGSRAQSTAATESSVGTVGTAFSALRRFSGGSKFFNIGKSTITSRDGTRSTNSGSLSSGTATPIQFDPSVGTPLGITNAKVRMYMRESAGRWRDMGAARLTVLLPPRQDPTIAADPRVTGLEKRVIVSGKSKGERMLDVTLGESAFERVARTGIAVSVYEESPHVGAIGGVLPHQTTVYMIQLKSEREAAYTFGLVGKLRY</sequence>
<gene>
    <name evidence="5" type="ORF">AC579_5507</name>
</gene>
<evidence type="ECO:0000313" key="5">
    <source>
        <dbReference type="EMBL" id="KXT15901.1"/>
    </source>
</evidence>
<feature type="compositionally biased region" description="Basic and acidic residues" evidence="1">
    <location>
        <begin position="1252"/>
        <end position="1271"/>
    </location>
</feature>
<feature type="compositionally biased region" description="Basic residues" evidence="1">
    <location>
        <begin position="623"/>
        <end position="636"/>
    </location>
</feature>
<feature type="compositionally biased region" description="Basic and acidic residues" evidence="1">
    <location>
        <begin position="1"/>
        <end position="11"/>
    </location>
</feature>
<dbReference type="Pfam" id="PF24344">
    <property type="entry name" value="PH_23"/>
    <property type="match status" value="1"/>
</dbReference>
<keyword evidence="6" id="KW-1185">Reference proteome</keyword>
<feature type="region of interest" description="Disordered" evidence="1">
    <location>
        <begin position="1550"/>
        <end position="1592"/>
    </location>
</feature>